<reference evidence="1 2" key="1">
    <citation type="submission" date="2021-06" db="EMBL/GenBank/DDBJ databases">
        <title>Caerostris extrusa draft genome.</title>
        <authorList>
            <person name="Kono N."/>
            <person name="Arakawa K."/>
        </authorList>
    </citation>
    <scope>NUCLEOTIDE SEQUENCE [LARGE SCALE GENOMIC DNA]</scope>
</reference>
<accession>A0AAV4T2V8</accession>
<comment type="caution">
    <text evidence="1">The sequence shown here is derived from an EMBL/GenBank/DDBJ whole genome shotgun (WGS) entry which is preliminary data.</text>
</comment>
<evidence type="ECO:0000313" key="1">
    <source>
        <dbReference type="EMBL" id="GIY39801.1"/>
    </source>
</evidence>
<proteinExistence type="predicted"/>
<keyword evidence="2" id="KW-1185">Reference proteome</keyword>
<protein>
    <submittedName>
        <fullName evidence="1">Uncharacterized protein</fullName>
    </submittedName>
</protein>
<organism evidence="1 2">
    <name type="scientific">Caerostris extrusa</name>
    <name type="common">Bark spider</name>
    <name type="synonym">Caerostris bankana</name>
    <dbReference type="NCBI Taxonomy" id="172846"/>
    <lineage>
        <taxon>Eukaryota</taxon>
        <taxon>Metazoa</taxon>
        <taxon>Ecdysozoa</taxon>
        <taxon>Arthropoda</taxon>
        <taxon>Chelicerata</taxon>
        <taxon>Arachnida</taxon>
        <taxon>Araneae</taxon>
        <taxon>Araneomorphae</taxon>
        <taxon>Entelegynae</taxon>
        <taxon>Araneoidea</taxon>
        <taxon>Araneidae</taxon>
        <taxon>Caerostris</taxon>
    </lineage>
</organism>
<dbReference type="Proteomes" id="UP001054945">
    <property type="component" value="Unassembled WGS sequence"/>
</dbReference>
<evidence type="ECO:0000313" key="2">
    <source>
        <dbReference type="Proteomes" id="UP001054945"/>
    </source>
</evidence>
<sequence length="116" mass="12616">MGFLAYYSTSTVRHQALIERVVHVLPVVFSGEGREDQSPVRPHVADAGMSRAFAPSRFCQLTWGVGTPSAEQRISAPLLLENSILKGGSTLNLGPTSSSLQRTQDRTGRLKIPILK</sequence>
<name>A0AAV4T2V8_CAEEX</name>
<gene>
    <name evidence="1" type="ORF">CEXT_293121</name>
</gene>
<dbReference type="AlphaFoldDB" id="A0AAV4T2V8"/>
<dbReference type="EMBL" id="BPLR01010513">
    <property type="protein sequence ID" value="GIY39801.1"/>
    <property type="molecule type" value="Genomic_DNA"/>
</dbReference>